<evidence type="ECO:0000256" key="7">
    <source>
        <dbReference type="ARBA" id="ARBA00022840"/>
    </source>
</evidence>
<dbReference type="PROSITE" id="PS50110">
    <property type="entry name" value="RESPONSE_REGULATORY"/>
    <property type="match status" value="1"/>
</dbReference>
<reference evidence="13" key="1">
    <citation type="submission" date="2017-04" db="EMBL/GenBank/DDBJ databases">
        <title>Genome deletions in a multicellular cyanobacterial endosymbiont for morphological adaptation in marine diatoms.</title>
        <authorList>
            <person name="Wang Y."/>
            <person name="Gao H."/>
            <person name="Li R."/>
            <person name="Xu X."/>
        </authorList>
    </citation>
    <scope>NUCLEOTIDE SEQUENCE</scope>
    <source>
        <strain evidence="13">FACHB 800</strain>
    </source>
</reference>
<evidence type="ECO:0000256" key="1">
    <source>
        <dbReference type="ARBA" id="ARBA00000085"/>
    </source>
</evidence>
<dbReference type="EMBL" id="CP021056">
    <property type="protein sequence ID" value="QXE23532.1"/>
    <property type="molecule type" value="Genomic_DNA"/>
</dbReference>
<dbReference type="PANTHER" id="PTHR43547:SF2">
    <property type="entry name" value="HYBRID SIGNAL TRANSDUCTION HISTIDINE KINASE C"/>
    <property type="match status" value="1"/>
</dbReference>
<dbReference type="KEGG" id="rsin:B6N60_02222"/>
<feature type="domain" description="Histidine kinase" evidence="11">
    <location>
        <begin position="164"/>
        <end position="380"/>
    </location>
</feature>
<dbReference type="EC" id="2.7.13.3" evidence="2"/>
<keyword evidence="6 13" id="KW-0418">Kinase</keyword>
<dbReference type="CDD" id="cd19920">
    <property type="entry name" value="REC_PA4781-like"/>
    <property type="match status" value="1"/>
</dbReference>
<evidence type="ECO:0000313" key="14">
    <source>
        <dbReference type="Proteomes" id="UP000683511"/>
    </source>
</evidence>
<dbReference type="AlphaFoldDB" id="A0A975Y4U3"/>
<protein>
    <recommendedName>
        <fullName evidence="2">histidine kinase</fullName>
        <ecNumber evidence="2">2.7.13.3</ecNumber>
    </recommendedName>
</protein>
<dbReference type="PANTHER" id="PTHR43547">
    <property type="entry name" value="TWO-COMPONENT HISTIDINE KINASE"/>
    <property type="match status" value="1"/>
</dbReference>
<evidence type="ECO:0000256" key="9">
    <source>
        <dbReference type="ARBA" id="ARBA00055745"/>
    </source>
</evidence>
<dbReference type="GO" id="GO:0005524">
    <property type="term" value="F:ATP binding"/>
    <property type="evidence" value="ECO:0007669"/>
    <property type="project" value="UniProtKB-KW"/>
</dbReference>
<sequence length="383" mass="42912">MKDISTKIYKGNILIVDDTPNNLHLLSSMLEEQGYEVRCANSGAMALIAVSTEHPDIILLDINMPDMNGYEVCQRLKNDQQTQDIPVIFLSALSETIDKVKAFRLGGVDYVTKPFQLEEVLARIETQLNLRWMQLELQQAKAQAIKALEQEQELNRLKSEFVSMISHDFRTPLTTIQGFAGLLQCGVQSLSPEVINRYIDKINNAVDHLLNLLDEILLIGSMEVGKMQHNPVEVNLKNFCTDLIDSLQCGVGNQHQLRFTCQQSSTQAEIDITLLQQILNNLLSNAIKYSPTDSQITLELDCQPEIAIFRVRDKGIGIPLENQPHLFTAFYRCHNVGKIKGTGLGLAIVKKCVEVHQGNIFLDSTEGLGTIVTVSLPRYPQPE</sequence>
<dbReference type="Gene3D" id="3.30.565.10">
    <property type="entry name" value="Histidine kinase-like ATPase, C-terminal domain"/>
    <property type="match status" value="1"/>
</dbReference>
<dbReference type="SMART" id="SM00448">
    <property type="entry name" value="REC"/>
    <property type="match status" value="1"/>
</dbReference>
<dbReference type="InterPro" id="IPR011006">
    <property type="entry name" value="CheY-like_superfamily"/>
</dbReference>
<dbReference type="Gene3D" id="3.40.50.2300">
    <property type="match status" value="1"/>
</dbReference>
<dbReference type="InterPro" id="IPR003661">
    <property type="entry name" value="HisK_dim/P_dom"/>
</dbReference>
<dbReference type="SMART" id="SM00387">
    <property type="entry name" value="HATPase_c"/>
    <property type="match status" value="1"/>
</dbReference>
<keyword evidence="14" id="KW-1185">Reference proteome</keyword>
<comment type="function">
    <text evidence="9">Photoreceptor which exists in two forms that are reversibly interconvertible by light: the R form that absorbs maximally in the red region of the spectrum and the FR form that absorbs maximally in the far-red region.</text>
</comment>
<evidence type="ECO:0000256" key="10">
    <source>
        <dbReference type="PROSITE-ProRule" id="PRU00169"/>
    </source>
</evidence>
<dbReference type="InterPro" id="IPR001789">
    <property type="entry name" value="Sig_transdc_resp-reg_receiver"/>
</dbReference>
<keyword evidence="7" id="KW-0067">ATP-binding</keyword>
<gene>
    <name evidence="13" type="ORF">B6N60_02222</name>
</gene>
<evidence type="ECO:0000259" key="11">
    <source>
        <dbReference type="PROSITE" id="PS50109"/>
    </source>
</evidence>
<dbReference type="SMART" id="SM00388">
    <property type="entry name" value="HisKA"/>
    <property type="match status" value="1"/>
</dbReference>
<dbReference type="SUPFAM" id="SSF52172">
    <property type="entry name" value="CheY-like"/>
    <property type="match status" value="1"/>
</dbReference>
<dbReference type="Pfam" id="PF00072">
    <property type="entry name" value="Response_reg"/>
    <property type="match status" value="1"/>
</dbReference>
<dbReference type="FunFam" id="3.40.50.2300:FF:000121">
    <property type="entry name" value="Sensor histidine kinase RcsC"/>
    <property type="match status" value="1"/>
</dbReference>
<name>A0A975Y4U3_9NOST</name>
<proteinExistence type="predicted"/>
<evidence type="ECO:0000256" key="8">
    <source>
        <dbReference type="ARBA" id="ARBA00023012"/>
    </source>
</evidence>
<feature type="modified residue" description="4-aspartylphosphate" evidence="10">
    <location>
        <position position="61"/>
    </location>
</feature>
<evidence type="ECO:0000259" key="12">
    <source>
        <dbReference type="PROSITE" id="PS50110"/>
    </source>
</evidence>
<dbReference type="InterPro" id="IPR005467">
    <property type="entry name" value="His_kinase_dom"/>
</dbReference>
<dbReference type="CDD" id="cd00075">
    <property type="entry name" value="HATPase"/>
    <property type="match status" value="1"/>
</dbReference>
<dbReference type="FunFam" id="3.30.565.10:FF:000006">
    <property type="entry name" value="Sensor histidine kinase WalK"/>
    <property type="match status" value="1"/>
</dbReference>
<dbReference type="InterPro" id="IPR003594">
    <property type="entry name" value="HATPase_dom"/>
</dbReference>
<dbReference type="Pfam" id="PF02518">
    <property type="entry name" value="HATPase_c"/>
    <property type="match status" value="1"/>
</dbReference>
<keyword evidence="5" id="KW-0547">Nucleotide-binding</keyword>
<evidence type="ECO:0000256" key="5">
    <source>
        <dbReference type="ARBA" id="ARBA00022741"/>
    </source>
</evidence>
<evidence type="ECO:0000256" key="2">
    <source>
        <dbReference type="ARBA" id="ARBA00012438"/>
    </source>
</evidence>
<organism evidence="13 14">
    <name type="scientific">Richelia sinica FACHB-800</name>
    <dbReference type="NCBI Taxonomy" id="1357546"/>
    <lineage>
        <taxon>Bacteria</taxon>
        <taxon>Bacillati</taxon>
        <taxon>Cyanobacteriota</taxon>
        <taxon>Cyanophyceae</taxon>
        <taxon>Nostocales</taxon>
        <taxon>Nostocaceae</taxon>
        <taxon>Richelia</taxon>
    </lineage>
</organism>
<comment type="catalytic activity">
    <reaction evidence="1">
        <text>ATP + protein L-histidine = ADP + protein N-phospho-L-histidine.</text>
        <dbReference type="EC" id="2.7.13.3"/>
    </reaction>
</comment>
<keyword evidence="4" id="KW-0808">Transferase</keyword>
<keyword evidence="8" id="KW-0902">Two-component regulatory system</keyword>
<evidence type="ECO:0000256" key="3">
    <source>
        <dbReference type="ARBA" id="ARBA00022553"/>
    </source>
</evidence>
<dbReference type="Pfam" id="PF00512">
    <property type="entry name" value="HisKA"/>
    <property type="match status" value="1"/>
</dbReference>
<dbReference type="SUPFAM" id="SSF55874">
    <property type="entry name" value="ATPase domain of HSP90 chaperone/DNA topoisomerase II/histidine kinase"/>
    <property type="match status" value="1"/>
</dbReference>
<evidence type="ECO:0000256" key="6">
    <source>
        <dbReference type="ARBA" id="ARBA00022777"/>
    </source>
</evidence>
<evidence type="ECO:0000256" key="4">
    <source>
        <dbReference type="ARBA" id="ARBA00022679"/>
    </source>
</evidence>
<dbReference type="Gene3D" id="1.10.287.130">
    <property type="match status" value="1"/>
</dbReference>
<dbReference type="InterPro" id="IPR004358">
    <property type="entry name" value="Sig_transdc_His_kin-like_C"/>
</dbReference>
<accession>A0A975Y4U3</accession>
<dbReference type="InterPro" id="IPR036890">
    <property type="entry name" value="HATPase_C_sf"/>
</dbReference>
<evidence type="ECO:0000313" key="13">
    <source>
        <dbReference type="EMBL" id="QXE23532.1"/>
    </source>
</evidence>
<feature type="domain" description="Response regulatory" evidence="12">
    <location>
        <begin position="12"/>
        <end position="128"/>
    </location>
</feature>
<dbReference type="GO" id="GO:0000155">
    <property type="term" value="F:phosphorelay sensor kinase activity"/>
    <property type="evidence" value="ECO:0007669"/>
    <property type="project" value="InterPro"/>
</dbReference>
<dbReference type="Proteomes" id="UP000683511">
    <property type="component" value="Chromosome"/>
</dbReference>
<dbReference type="PROSITE" id="PS50109">
    <property type="entry name" value="HIS_KIN"/>
    <property type="match status" value="1"/>
</dbReference>
<keyword evidence="3 10" id="KW-0597">Phosphoprotein</keyword>
<dbReference type="RefSeq" id="WP_190606620.1">
    <property type="nucleotide sequence ID" value="NZ_CP021056.1"/>
</dbReference>
<dbReference type="CDD" id="cd00082">
    <property type="entry name" value="HisKA"/>
    <property type="match status" value="1"/>
</dbReference>
<dbReference type="PRINTS" id="PR00344">
    <property type="entry name" value="BCTRLSENSOR"/>
</dbReference>